<dbReference type="InterPro" id="IPR012341">
    <property type="entry name" value="6hp_glycosidase-like_sf"/>
</dbReference>
<keyword evidence="4" id="KW-1185">Reference proteome</keyword>
<dbReference type="PANTHER" id="PTHR42899">
    <property type="entry name" value="SPERMATOGENESIS-ASSOCIATED PROTEIN 20"/>
    <property type="match status" value="1"/>
</dbReference>
<dbReference type="PANTHER" id="PTHR42899:SF1">
    <property type="entry name" value="SPERMATOGENESIS-ASSOCIATED PROTEIN 20"/>
    <property type="match status" value="1"/>
</dbReference>
<dbReference type="EMBL" id="FOQD01000003">
    <property type="protein sequence ID" value="SFH83739.1"/>
    <property type="molecule type" value="Genomic_DNA"/>
</dbReference>
<dbReference type="Gene3D" id="1.50.10.10">
    <property type="match status" value="2"/>
</dbReference>
<feature type="region of interest" description="Disordered" evidence="1">
    <location>
        <begin position="46"/>
        <end position="71"/>
    </location>
</feature>
<feature type="region of interest" description="Disordered" evidence="1">
    <location>
        <begin position="685"/>
        <end position="716"/>
    </location>
</feature>
<dbReference type="SUPFAM" id="SSF52833">
    <property type="entry name" value="Thioredoxin-like"/>
    <property type="match status" value="1"/>
</dbReference>
<dbReference type="InterPro" id="IPR008928">
    <property type="entry name" value="6-hairpin_glycosidase_sf"/>
</dbReference>
<dbReference type="SUPFAM" id="SSF48208">
    <property type="entry name" value="Six-hairpin glycosidases"/>
    <property type="match status" value="1"/>
</dbReference>
<dbReference type="InterPro" id="IPR004879">
    <property type="entry name" value="Ssp411-like_TRX"/>
</dbReference>
<gene>
    <name evidence="3" type="ORF">SAMN05421753_103157</name>
</gene>
<reference evidence="4" key="1">
    <citation type="submission" date="2016-10" db="EMBL/GenBank/DDBJ databases">
        <authorList>
            <person name="Varghese N."/>
            <person name="Submissions S."/>
        </authorList>
    </citation>
    <scope>NUCLEOTIDE SEQUENCE [LARGE SCALE GENOMIC DNA]</scope>
    <source>
        <strain evidence="4">DSM 26348</strain>
    </source>
</reference>
<dbReference type="Proteomes" id="UP000199518">
    <property type="component" value="Unassembled WGS sequence"/>
</dbReference>
<dbReference type="OrthoDB" id="9762614at2"/>
<name>A0A1I3DAX1_9PLAN</name>
<feature type="domain" description="Spermatogenesis-associated protein 20-like TRX" evidence="2">
    <location>
        <begin position="70"/>
        <end position="220"/>
    </location>
</feature>
<dbReference type="RefSeq" id="WP_092048179.1">
    <property type="nucleotide sequence ID" value="NZ_FOQD01000003.1"/>
</dbReference>
<dbReference type="AlphaFoldDB" id="A0A1I3DAX1"/>
<dbReference type="InterPro" id="IPR036249">
    <property type="entry name" value="Thioredoxin-like_sf"/>
</dbReference>
<dbReference type="InterPro" id="IPR024705">
    <property type="entry name" value="Ssp411"/>
</dbReference>
<dbReference type="STRING" id="1576369.SAMN05421753_103157"/>
<proteinExistence type="predicted"/>
<evidence type="ECO:0000313" key="4">
    <source>
        <dbReference type="Proteomes" id="UP000199518"/>
    </source>
</evidence>
<protein>
    <recommendedName>
        <fullName evidence="2">Spermatogenesis-associated protein 20-like TRX domain-containing protein</fullName>
    </recommendedName>
</protein>
<accession>A0A1I3DAX1</accession>
<dbReference type="Pfam" id="PF03190">
    <property type="entry name" value="Thioredox_DsbH"/>
    <property type="match status" value="1"/>
</dbReference>
<feature type="compositionally biased region" description="Low complexity" evidence="1">
    <location>
        <begin position="701"/>
        <end position="716"/>
    </location>
</feature>
<dbReference type="GO" id="GO:0005975">
    <property type="term" value="P:carbohydrate metabolic process"/>
    <property type="evidence" value="ECO:0007669"/>
    <property type="project" value="InterPro"/>
</dbReference>
<evidence type="ECO:0000259" key="2">
    <source>
        <dbReference type="Pfam" id="PF03190"/>
    </source>
</evidence>
<feature type="compositionally biased region" description="Polar residues" evidence="1">
    <location>
        <begin position="51"/>
        <end position="71"/>
    </location>
</feature>
<dbReference type="Gene3D" id="3.40.30.10">
    <property type="entry name" value="Glutaredoxin"/>
    <property type="match status" value="1"/>
</dbReference>
<evidence type="ECO:0000313" key="3">
    <source>
        <dbReference type="EMBL" id="SFH83739.1"/>
    </source>
</evidence>
<evidence type="ECO:0000256" key="1">
    <source>
        <dbReference type="SAM" id="MobiDB-lite"/>
    </source>
</evidence>
<organism evidence="3 4">
    <name type="scientific">Planctomicrobium piriforme</name>
    <dbReference type="NCBI Taxonomy" id="1576369"/>
    <lineage>
        <taxon>Bacteria</taxon>
        <taxon>Pseudomonadati</taxon>
        <taxon>Planctomycetota</taxon>
        <taxon>Planctomycetia</taxon>
        <taxon>Planctomycetales</taxon>
        <taxon>Planctomycetaceae</taxon>
        <taxon>Planctomicrobium</taxon>
    </lineage>
</organism>
<sequence length="891" mass="96423">MPQGGLTRFLLFCHAIFVRPQRLAAALAAAALLALTPIAMGQGPIVRTPENESSSANPFPRRSAQSLPQQSTVQWHTWGPEAFDAARRDKKPVLLFIGDASSYACQQMQRDVFSRREIAAALNDQFISIKVDRNERPELALLYFTALEVYLELAKSTESANWPVTLFLTPEQQPFAGGMTFSAADRDGVPGITAVLEQVRQAWSGREADVRSTAQLITTEVTRRLTTAPDSTSVKLNAELVNGAIAGAVSALDSVDGGFDLDPAHPERGKLPLAPRLQLLQAQVGRGEQGSEAHAGKVDFTLDRMAAGGICDQLGGGFHHASTDRTWTIPRFEKTLAENAQLAEVYVDAYRRTGRESYRKVAEQIFDFVRRELTGPQGGFYSSLSAESQGVEGKYYVWTRRELEQSLTPSEQRLFAAAYGMNEPSPFPPGHVVFLPVGLDETARQLGIPVKELDVRLGEVRRRLFEVRSKRPAPACDTDVITSWNGLMIRAFATGGKVLKRREYVDSAERAALYLLSSHRDANGRLLRTLQERQQGRPAVLDDYACFVSGLLSLHAATGEEKWLNAARRLMDDQIGSFWDRQGHGFFLTPHGEEVPLTRIKSAVDRTLPSGNSVSAGNLVRLARMKSDESYRGYAAETFQAFAPQLRSSPASCPALALALQEYLHWFGGPETPSAGEGLFAGGLSSPRDVPPPAALERAPRTMPASATTPPATPTTTGILRASTTEAAGNPDVQAAACISTSKLHGGGECTLALEIQIAPGWRLLTSPAANVDINPLSVSVLSPTGVQIKNLQIQAGEALRVAGLDQPVTANSDSVAVLGTLVLPADLKPVEELVIEVAYTLCNEQKCLPVKKIQLRAAVASATEMEPVTPVNAALIESLRSRLSLRAEGQ</sequence>